<dbReference type="RefSeq" id="WP_006845760.1">
    <property type="nucleotide sequence ID" value="NZ_CP026847.1"/>
</dbReference>
<dbReference type="HAMAP" id="MF_00337">
    <property type="entry name" value="Exonuc_7_S"/>
    <property type="match status" value="1"/>
</dbReference>
<proteinExistence type="inferred from homology"/>
<sequence>MSETTFEEKLNTLEKIVAQLEQGEVPLGTAMESFTDGTKLVKELQAELQSAEQNLTKMVQDDGSEVPFDVEGK</sequence>
<dbReference type="EMBL" id="CP043431">
    <property type="protein sequence ID" value="QNT64040.1"/>
    <property type="molecule type" value="Genomic_DNA"/>
</dbReference>
<gene>
    <name evidence="6" type="primary">xseB</name>
    <name evidence="7" type="ORF">FY536_01555</name>
</gene>
<comment type="similarity">
    <text evidence="1 6">Belongs to the XseB family.</text>
</comment>
<comment type="subcellular location">
    <subcellularLocation>
        <location evidence="6">Cytoplasm</location>
    </subcellularLocation>
</comment>
<organism evidence="7 8">
    <name type="scientific">Weissella koreensis</name>
    <dbReference type="NCBI Taxonomy" id="165096"/>
    <lineage>
        <taxon>Bacteria</taxon>
        <taxon>Bacillati</taxon>
        <taxon>Bacillota</taxon>
        <taxon>Bacilli</taxon>
        <taxon>Lactobacillales</taxon>
        <taxon>Lactobacillaceae</taxon>
        <taxon>Weissella</taxon>
    </lineage>
</organism>
<evidence type="ECO:0000256" key="1">
    <source>
        <dbReference type="ARBA" id="ARBA00009998"/>
    </source>
</evidence>
<evidence type="ECO:0000313" key="8">
    <source>
        <dbReference type="Proteomes" id="UP000516446"/>
    </source>
</evidence>
<dbReference type="GO" id="GO:0008855">
    <property type="term" value="F:exodeoxyribonuclease VII activity"/>
    <property type="evidence" value="ECO:0007669"/>
    <property type="project" value="UniProtKB-UniRule"/>
</dbReference>
<protein>
    <recommendedName>
        <fullName evidence="6">Exodeoxyribonuclease 7 small subunit</fullName>
        <ecNumber evidence="6">3.1.11.6</ecNumber>
    </recommendedName>
    <alternativeName>
        <fullName evidence="6">Exodeoxyribonuclease VII small subunit</fullName>
        <shortName evidence="6">Exonuclease VII small subunit</shortName>
    </alternativeName>
</protein>
<dbReference type="Pfam" id="PF02609">
    <property type="entry name" value="Exonuc_VII_S"/>
    <property type="match status" value="1"/>
</dbReference>
<evidence type="ECO:0000256" key="6">
    <source>
        <dbReference type="HAMAP-Rule" id="MF_00337"/>
    </source>
</evidence>
<dbReference type="InterPro" id="IPR037004">
    <property type="entry name" value="Exonuc_VII_ssu_sf"/>
</dbReference>
<dbReference type="GO" id="GO:0005829">
    <property type="term" value="C:cytosol"/>
    <property type="evidence" value="ECO:0007669"/>
    <property type="project" value="TreeGrafter"/>
</dbReference>
<keyword evidence="2 6" id="KW-0963">Cytoplasm</keyword>
<dbReference type="InterPro" id="IPR003761">
    <property type="entry name" value="Exonuc_VII_S"/>
</dbReference>
<accession>A0A7H1MKQ4</accession>
<dbReference type="GO" id="GO:0009318">
    <property type="term" value="C:exodeoxyribonuclease VII complex"/>
    <property type="evidence" value="ECO:0007669"/>
    <property type="project" value="UniProtKB-UniRule"/>
</dbReference>
<dbReference type="OMA" id="APAMTFE"/>
<evidence type="ECO:0000256" key="2">
    <source>
        <dbReference type="ARBA" id="ARBA00022490"/>
    </source>
</evidence>
<keyword evidence="8" id="KW-1185">Reference proteome</keyword>
<comment type="subunit">
    <text evidence="6">Heterooligomer composed of large and small subunits.</text>
</comment>
<reference evidence="7 8" key="1">
    <citation type="submission" date="2019-08" db="EMBL/GenBank/DDBJ databases">
        <authorList>
            <person name="Chang H.C."/>
            <person name="Mun S.Y."/>
        </authorList>
    </citation>
    <scope>NUCLEOTIDE SEQUENCE [LARGE SCALE GENOMIC DNA]</scope>
    <source>
        <strain evidence="7 8">SK</strain>
    </source>
</reference>
<dbReference type="EC" id="3.1.11.6" evidence="6"/>
<dbReference type="Gene3D" id="1.10.287.1040">
    <property type="entry name" value="Exonuclease VII, small subunit"/>
    <property type="match status" value="1"/>
</dbReference>
<dbReference type="SUPFAM" id="SSF116842">
    <property type="entry name" value="XseB-like"/>
    <property type="match status" value="1"/>
</dbReference>
<evidence type="ECO:0000256" key="4">
    <source>
        <dbReference type="ARBA" id="ARBA00022801"/>
    </source>
</evidence>
<dbReference type="AlphaFoldDB" id="A0A7H1MKQ4"/>
<evidence type="ECO:0000313" key="7">
    <source>
        <dbReference type="EMBL" id="QNT64040.1"/>
    </source>
</evidence>
<comment type="function">
    <text evidence="6">Bidirectionally degrades single-stranded DNA into large acid-insoluble oligonucleotides, which are then degraded further into small acid-soluble oligonucleotides.</text>
</comment>
<dbReference type="Proteomes" id="UP000516446">
    <property type="component" value="Chromosome"/>
</dbReference>
<dbReference type="NCBIfam" id="TIGR01280">
    <property type="entry name" value="xseB"/>
    <property type="match status" value="1"/>
</dbReference>
<dbReference type="NCBIfam" id="NF002138">
    <property type="entry name" value="PRK00977.1-2"/>
    <property type="match status" value="1"/>
</dbReference>
<comment type="catalytic activity">
    <reaction evidence="6">
        <text>Exonucleolytic cleavage in either 5'- to 3'- or 3'- to 5'-direction to yield nucleoside 5'-phosphates.</text>
        <dbReference type="EC" id="3.1.11.6"/>
    </reaction>
</comment>
<evidence type="ECO:0000256" key="3">
    <source>
        <dbReference type="ARBA" id="ARBA00022722"/>
    </source>
</evidence>
<dbReference type="GO" id="GO:0006308">
    <property type="term" value="P:DNA catabolic process"/>
    <property type="evidence" value="ECO:0007669"/>
    <property type="project" value="UniProtKB-UniRule"/>
</dbReference>
<evidence type="ECO:0000256" key="5">
    <source>
        <dbReference type="ARBA" id="ARBA00022839"/>
    </source>
</evidence>
<dbReference type="PIRSF" id="PIRSF006488">
    <property type="entry name" value="Exonuc_VII_S"/>
    <property type="match status" value="1"/>
</dbReference>
<keyword evidence="3 6" id="KW-0540">Nuclease</keyword>
<keyword evidence="5 6" id="KW-0269">Exonuclease</keyword>
<keyword evidence="4 6" id="KW-0378">Hydrolase</keyword>
<name>A0A7H1MKQ4_9LACO</name>
<dbReference type="PANTHER" id="PTHR34137:SF1">
    <property type="entry name" value="EXODEOXYRIBONUCLEASE 7 SMALL SUBUNIT"/>
    <property type="match status" value="1"/>
</dbReference>
<dbReference type="PANTHER" id="PTHR34137">
    <property type="entry name" value="EXODEOXYRIBONUCLEASE 7 SMALL SUBUNIT"/>
    <property type="match status" value="1"/>
</dbReference>